<protein>
    <submittedName>
        <fullName evidence="4">TonB-dependent receptor</fullName>
    </submittedName>
</protein>
<feature type="domain" description="TonB-dependent receptor plug" evidence="3">
    <location>
        <begin position="30"/>
        <end position="95"/>
    </location>
</feature>
<evidence type="ECO:0000259" key="3">
    <source>
        <dbReference type="Pfam" id="PF07715"/>
    </source>
</evidence>
<organism evidence="4 5">
    <name type="scientific">Aliarcobacter cibarius</name>
    <dbReference type="NCBI Taxonomy" id="255507"/>
    <lineage>
        <taxon>Bacteria</taxon>
        <taxon>Pseudomonadati</taxon>
        <taxon>Campylobacterota</taxon>
        <taxon>Epsilonproteobacteria</taxon>
        <taxon>Campylobacterales</taxon>
        <taxon>Arcobacteraceae</taxon>
        <taxon>Aliarcobacter</taxon>
    </lineage>
</organism>
<evidence type="ECO:0000256" key="2">
    <source>
        <dbReference type="PROSITE-ProRule" id="PRU01360"/>
    </source>
</evidence>
<gene>
    <name evidence="4" type="ORF">ACBT_1638</name>
</gene>
<dbReference type="PROSITE" id="PS52016">
    <property type="entry name" value="TONB_DEPENDENT_REC_3"/>
    <property type="match status" value="1"/>
</dbReference>
<keyword evidence="2" id="KW-1134">Transmembrane beta strand</keyword>
<evidence type="ECO:0000313" key="5">
    <source>
        <dbReference type="Proteomes" id="UP000509513"/>
    </source>
</evidence>
<dbReference type="Gene3D" id="2.170.130.10">
    <property type="entry name" value="TonB-dependent receptor, plug domain"/>
    <property type="match status" value="1"/>
</dbReference>
<keyword evidence="2" id="KW-0472">Membrane</keyword>
<accession>A0A7L5JQR1</accession>
<proteinExistence type="inferred from homology"/>
<evidence type="ECO:0000256" key="1">
    <source>
        <dbReference type="ARBA" id="ARBA00022729"/>
    </source>
</evidence>
<keyword evidence="2" id="KW-0812">Transmembrane</keyword>
<dbReference type="InterPro" id="IPR037066">
    <property type="entry name" value="Plug_dom_sf"/>
</dbReference>
<dbReference type="SUPFAM" id="SSF56935">
    <property type="entry name" value="Porins"/>
    <property type="match status" value="1"/>
</dbReference>
<dbReference type="GO" id="GO:0009279">
    <property type="term" value="C:cell outer membrane"/>
    <property type="evidence" value="ECO:0007669"/>
    <property type="project" value="UniProtKB-SubCell"/>
</dbReference>
<dbReference type="EMBL" id="CP054051">
    <property type="protein sequence ID" value="QKJ27535.1"/>
    <property type="molecule type" value="Genomic_DNA"/>
</dbReference>
<comment type="similarity">
    <text evidence="2">Belongs to the TonB-dependent receptor family.</text>
</comment>
<evidence type="ECO:0000313" key="4">
    <source>
        <dbReference type="EMBL" id="QKJ27535.1"/>
    </source>
</evidence>
<name>A0A7L5JQR1_9BACT</name>
<dbReference type="KEGG" id="acib:ACBT_1638"/>
<dbReference type="InterPro" id="IPR012910">
    <property type="entry name" value="Plug_dom"/>
</dbReference>
<dbReference type="GO" id="GO:0015344">
    <property type="term" value="F:siderophore uptake transmembrane transporter activity"/>
    <property type="evidence" value="ECO:0007669"/>
    <property type="project" value="TreeGrafter"/>
</dbReference>
<dbReference type="GO" id="GO:0044718">
    <property type="term" value="P:siderophore transmembrane transport"/>
    <property type="evidence" value="ECO:0007669"/>
    <property type="project" value="TreeGrafter"/>
</dbReference>
<keyword evidence="4" id="KW-0675">Receptor</keyword>
<dbReference type="AlphaFoldDB" id="A0A7L5JQR1"/>
<comment type="subcellular location">
    <subcellularLocation>
        <location evidence="2">Cell outer membrane</location>
        <topology evidence="2">Multi-pass membrane protein</topology>
    </subcellularLocation>
</comment>
<dbReference type="Pfam" id="PF07715">
    <property type="entry name" value="Plug"/>
    <property type="match status" value="1"/>
</dbReference>
<keyword evidence="1" id="KW-0732">Signal</keyword>
<sequence length="101" mass="10791">MTQNLILANETTKLDDVQVVTSASGYEQNVADAPATISVITAEELEEKSYSDVTDALKNVPGVYVNGGGSNQTISIRGMGSSYTLYLIDGKPMNPNFSIEK</sequence>
<dbReference type="PANTHER" id="PTHR30069">
    <property type="entry name" value="TONB-DEPENDENT OUTER MEMBRANE RECEPTOR"/>
    <property type="match status" value="1"/>
</dbReference>
<dbReference type="InterPro" id="IPR039426">
    <property type="entry name" value="TonB-dep_rcpt-like"/>
</dbReference>
<dbReference type="RefSeq" id="WP_024776004.1">
    <property type="nucleotide sequence ID" value="NZ_CP054051.1"/>
</dbReference>
<keyword evidence="2" id="KW-0813">Transport</keyword>
<dbReference type="Proteomes" id="UP000509513">
    <property type="component" value="Chromosome"/>
</dbReference>
<reference evidence="4 5" key="1">
    <citation type="submission" date="2020-05" db="EMBL/GenBank/DDBJ databases">
        <title>Complete genome sequencing of Campylobacter and Arcobacter type strains.</title>
        <authorList>
            <person name="Miller W.G."/>
            <person name="Yee E."/>
        </authorList>
    </citation>
    <scope>NUCLEOTIDE SEQUENCE [LARGE SCALE GENOMIC DNA]</scope>
    <source>
        <strain evidence="4 5">LMG 21996</strain>
    </source>
</reference>
<dbReference type="PANTHER" id="PTHR30069:SF53">
    <property type="entry name" value="COLICIN I RECEPTOR-RELATED"/>
    <property type="match status" value="1"/>
</dbReference>
<keyword evidence="2" id="KW-0998">Cell outer membrane</keyword>